<dbReference type="SUPFAM" id="SSF56281">
    <property type="entry name" value="Metallo-hydrolase/oxidoreductase"/>
    <property type="match status" value="1"/>
</dbReference>
<sequence length="280" mass="32215">MKIITLIENIKDDSNNLINEKGLCLYIEKDNKHILFDTGRTGKFINNAEKLGINLREVDAVVLSHGHGDHGGGLIPFFKINSKAKVYMKAEASEEYYFHLMLFNKNVSIDGNIFKNYSHRIEYVKDFTEIMKDIYIITDINKYYEIPEGNKYMFIKKKNKLVRDKFQHELIMVIKEQDYISIFTGCSHNGAANMIKTSRIKFKDLNIKAVIGGFHLVKIPIIKSLTASQDQIDILINEIITSNVERVYTGHCTGEKAYRKLNDVLGDKIHYIKTGTEILI</sequence>
<dbReference type="Pfam" id="PF00753">
    <property type="entry name" value="Lactamase_B"/>
    <property type="match status" value="1"/>
</dbReference>
<dbReference type="CDD" id="cd07713">
    <property type="entry name" value="DHPS-like_MBL-fold"/>
    <property type="match status" value="1"/>
</dbReference>
<dbReference type="PANTHER" id="PTHR13754:SF13">
    <property type="entry name" value="METALLO-BETA-LACTAMASE SUPERFAMILY PROTEIN (AFU_ORTHOLOGUE AFUA_3G07630)"/>
    <property type="match status" value="1"/>
</dbReference>
<reference evidence="2 3" key="1">
    <citation type="journal article" date="2015" name="J. Biotechnol.">
        <title>Complete genome sequence of a malodorant-producing acetogen, Clostridium scatologenes ATCC 25775(T).</title>
        <authorList>
            <person name="Zhu Z."/>
            <person name="Guo T."/>
            <person name="Zheng H."/>
            <person name="Song T."/>
            <person name="Ouyang P."/>
            <person name="Xie J."/>
        </authorList>
    </citation>
    <scope>NUCLEOTIDE SEQUENCE [LARGE SCALE GENOMIC DNA]</scope>
    <source>
        <strain evidence="2 3">ATCC 25775</strain>
    </source>
</reference>
<evidence type="ECO:0000313" key="3">
    <source>
        <dbReference type="Proteomes" id="UP000033115"/>
    </source>
</evidence>
<dbReference type="AlphaFoldDB" id="A0A0E3GRC7"/>
<dbReference type="InterPro" id="IPR001279">
    <property type="entry name" value="Metallo-B-lactamas"/>
</dbReference>
<dbReference type="InterPro" id="IPR041712">
    <property type="entry name" value="DHPS-like_MBL-fold"/>
</dbReference>
<dbReference type="KEGG" id="csq:CSCA_2966"/>
<dbReference type="SMART" id="SM00849">
    <property type="entry name" value="Lactamase_B"/>
    <property type="match status" value="1"/>
</dbReference>
<dbReference type="GO" id="GO:0016740">
    <property type="term" value="F:transferase activity"/>
    <property type="evidence" value="ECO:0007669"/>
    <property type="project" value="TreeGrafter"/>
</dbReference>
<dbReference type="PANTHER" id="PTHR13754">
    <property type="entry name" value="METALLO-BETA-LACTAMASE SUPERFAMILY PROTEIN"/>
    <property type="match status" value="1"/>
</dbReference>
<gene>
    <name evidence="2" type="ORF">CSCA_2966</name>
</gene>
<dbReference type="InterPro" id="IPR036866">
    <property type="entry name" value="RibonucZ/Hydroxyglut_hydro"/>
</dbReference>
<dbReference type="Proteomes" id="UP000033115">
    <property type="component" value="Chromosome"/>
</dbReference>
<dbReference type="HOGENOM" id="CLU_036012_0_0_9"/>
<accession>A0A0E3GRC7</accession>
<dbReference type="RefSeq" id="WP_029161204.1">
    <property type="nucleotide sequence ID" value="NZ_CP009933.1"/>
</dbReference>
<proteinExistence type="predicted"/>
<dbReference type="InterPro" id="IPR052926">
    <property type="entry name" value="Metallo-beta-lactamase_dom"/>
</dbReference>
<keyword evidence="3" id="KW-1185">Reference proteome</keyword>
<dbReference type="EMBL" id="CP009933">
    <property type="protein sequence ID" value="AKA70091.1"/>
    <property type="molecule type" value="Genomic_DNA"/>
</dbReference>
<dbReference type="Gene3D" id="3.60.15.10">
    <property type="entry name" value="Ribonuclease Z/Hydroxyacylglutathione hydrolase-like"/>
    <property type="match status" value="1"/>
</dbReference>
<evidence type="ECO:0000259" key="1">
    <source>
        <dbReference type="SMART" id="SM00849"/>
    </source>
</evidence>
<protein>
    <submittedName>
        <fullName evidence="2">Beta-lactamase domain protein</fullName>
    </submittedName>
</protein>
<organism evidence="2 3">
    <name type="scientific">Clostridium scatologenes</name>
    <dbReference type="NCBI Taxonomy" id="1548"/>
    <lineage>
        <taxon>Bacteria</taxon>
        <taxon>Bacillati</taxon>
        <taxon>Bacillota</taxon>
        <taxon>Clostridia</taxon>
        <taxon>Eubacteriales</taxon>
        <taxon>Clostridiaceae</taxon>
        <taxon>Clostridium</taxon>
    </lineage>
</organism>
<dbReference type="STRING" id="1548.CSCA_2966"/>
<evidence type="ECO:0000313" key="2">
    <source>
        <dbReference type="EMBL" id="AKA70091.1"/>
    </source>
</evidence>
<name>A0A0E3GRC7_CLOSL</name>
<feature type="domain" description="Metallo-beta-lactamase" evidence="1">
    <location>
        <begin position="21"/>
        <end position="251"/>
    </location>
</feature>